<dbReference type="RefSeq" id="WP_011553522.1">
    <property type="nucleotide sequence ID" value="NC_008095.1"/>
</dbReference>
<dbReference type="GeneID" id="78824258"/>
<dbReference type="EnsemblBacteria" id="ABF87833">
    <property type="protein sequence ID" value="ABF87833"/>
    <property type="gene ID" value="MXAN_3491"/>
</dbReference>
<reference evidence="1 2" key="1">
    <citation type="journal article" date="2006" name="Proc. Natl. Acad. Sci. U.S.A.">
        <title>Evolution of sensory complexity recorded in a myxobacterial genome.</title>
        <authorList>
            <person name="Goldman B.S."/>
            <person name="Nierman W.C."/>
            <person name="Kaiser D."/>
            <person name="Slater S.C."/>
            <person name="Durkin A.S."/>
            <person name="Eisen J.A."/>
            <person name="Ronning C.M."/>
            <person name="Barbazuk W.B."/>
            <person name="Blanchard M."/>
            <person name="Field C."/>
            <person name="Halling C."/>
            <person name="Hinkle G."/>
            <person name="Iartchuk O."/>
            <person name="Kim H.S."/>
            <person name="Mackenzie C."/>
            <person name="Madupu R."/>
            <person name="Miller N."/>
            <person name="Shvartsbeyn A."/>
            <person name="Sullivan S.A."/>
            <person name="Vaudin M."/>
            <person name="Wiegand R."/>
            <person name="Kaplan H.B."/>
        </authorList>
    </citation>
    <scope>NUCLEOTIDE SEQUENCE [LARGE SCALE GENOMIC DNA]</scope>
    <source>
        <strain evidence="2">DK1622</strain>
    </source>
</reference>
<sequence>MRQARDIARYLALNPDSNHVPETVLFNLPSPINVMNTIQT</sequence>
<dbReference type="KEGG" id="mxa:MXAN_3491"/>
<dbReference type="Proteomes" id="UP000002402">
    <property type="component" value="Chromosome"/>
</dbReference>
<gene>
    <name evidence="1" type="ordered locus">MXAN_3491</name>
</gene>
<keyword evidence="2" id="KW-1185">Reference proteome</keyword>
<evidence type="ECO:0000313" key="2">
    <source>
        <dbReference type="Proteomes" id="UP000002402"/>
    </source>
</evidence>
<evidence type="ECO:0000313" key="1">
    <source>
        <dbReference type="EMBL" id="ABF87833.1"/>
    </source>
</evidence>
<name>Q1D6N7_MYXXD</name>
<proteinExistence type="predicted"/>
<dbReference type="HOGENOM" id="CLU_3292840_0_0_7"/>
<dbReference type="STRING" id="246197.MXAN_3491"/>
<dbReference type="AlphaFoldDB" id="Q1D6N7"/>
<protein>
    <submittedName>
        <fullName evidence="1">Uncharacterized protein</fullName>
    </submittedName>
</protein>
<dbReference type="EMBL" id="CP000113">
    <property type="protein sequence ID" value="ABF87833.1"/>
    <property type="molecule type" value="Genomic_DNA"/>
</dbReference>
<organism evidence="1 2">
    <name type="scientific">Myxococcus xanthus (strain DK1622)</name>
    <dbReference type="NCBI Taxonomy" id="246197"/>
    <lineage>
        <taxon>Bacteria</taxon>
        <taxon>Pseudomonadati</taxon>
        <taxon>Myxococcota</taxon>
        <taxon>Myxococcia</taxon>
        <taxon>Myxococcales</taxon>
        <taxon>Cystobacterineae</taxon>
        <taxon>Myxococcaceae</taxon>
        <taxon>Myxococcus</taxon>
    </lineage>
</organism>
<accession>Q1D6N7</accession>